<dbReference type="RefSeq" id="WP_014123822.1">
    <property type="nucleotide sequence ID" value="NC_016052.1"/>
</dbReference>
<dbReference type="InterPro" id="IPR046484">
    <property type="entry name" value="DUF6577"/>
</dbReference>
<name>A0AAN1VQ87_TETHN</name>
<accession>A0AAN1VQ87</accession>
<dbReference type="Proteomes" id="UP000002663">
    <property type="component" value="Chromosome"/>
</dbReference>
<proteinExistence type="predicted"/>
<evidence type="ECO:0000313" key="1">
    <source>
        <dbReference type="EMBL" id="BAK93753.1"/>
    </source>
</evidence>
<reference evidence="1 2" key="1">
    <citation type="submission" date="2011-01" db="EMBL/GenBank/DDBJ databases">
        <title>Whole genome sequence of Tetragenococcus halophilus NBRC 12172.</title>
        <authorList>
            <person name="Nakazawa H."/>
            <person name="Omata S."/>
            <person name="Koga C."/>
            <person name="Watanabe Y."/>
            <person name="Katano Y."/>
            <person name="Ito N."/>
            <person name="Tsukatani N."/>
            <person name="Ankai A."/>
            <person name="Oguchi A."/>
            <person name="Fukui S."/>
            <person name="Yashiro I."/>
            <person name="Kamata S."/>
            <person name="Hashimoto Y."/>
            <person name="Yamazaki J."/>
            <person name="Taguchi H."/>
            <person name="Tanaka A."/>
            <person name="Koyama T."/>
            <person name="Ichige A."/>
            <person name="Hanya Y."/>
            <person name="Tanikawa S."/>
            <person name="Yamazaki S."/>
            <person name="Fujita N."/>
        </authorList>
    </citation>
    <scope>NUCLEOTIDE SEQUENCE [LARGE SCALE GENOMIC DNA]</scope>
    <source>
        <strain evidence="2">DSM 20338 / JCM 20259 / NCIMB 9735 / NBRC 12172</strain>
    </source>
</reference>
<dbReference type="KEGG" id="thl:TEH_04260"/>
<sequence>MKNALHIKELKEFLEKQQLVSTQDLLNFYHQFNPELPIATLRWRIYELKQQGIIYSPKRGKYALKEKKLFHPKRTKKMDELANLLQEKFPYVKFSIYPTNWIGNLSNHVYQTNNIIVEIDVDVLDAAFYFLQENFSNTFLSPDQEMYDYYISAQEENIIVTRLHFDAPLYKIDDNYYTPKLEKLIVDLLINDPIILPISYSEMNTIIMNAIDMYSINFSTLARYAKKRNSQKRLNKLHLIGGTKL</sequence>
<organism evidence="1 2">
    <name type="scientific">Tetragenococcus halophilus (strain DSM 20338 / JCM 20259 / NCIMB 9735 / NBRC 12172)</name>
    <name type="common">Pediococcus halophilus</name>
    <dbReference type="NCBI Taxonomy" id="945021"/>
    <lineage>
        <taxon>Bacteria</taxon>
        <taxon>Bacillati</taxon>
        <taxon>Bacillota</taxon>
        <taxon>Bacilli</taxon>
        <taxon>Lactobacillales</taxon>
        <taxon>Enterococcaceae</taxon>
        <taxon>Tetragenococcus</taxon>
    </lineage>
</organism>
<gene>
    <name evidence="1" type="ordered locus">TEH_04260</name>
</gene>
<dbReference type="AlphaFoldDB" id="A0AAN1VQ87"/>
<dbReference type="EMBL" id="AP012046">
    <property type="protein sequence ID" value="BAK93753.1"/>
    <property type="molecule type" value="Genomic_DNA"/>
</dbReference>
<protein>
    <submittedName>
        <fullName evidence="1">Uncharacterized protein</fullName>
    </submittedName>
</protein>
<evidence type="ECO:0000313" key="2">
    <source>
        <dbReference type="Proteomes" id="UP000002663"/>
    </source>
</evidence>
<dbReference type="Pfam" id="PF20217">
    <property type="entry name" value="DUF6577"/>
    <property type="match status" value="1"/>
</dbReference>